<dbReference type="InterPro" id="IPR010061">
    <property type="entry name" value="MeMal-semiAld_DH"/>
</dbReference>
<proteinExistence type="inferred from homology"/>
<evidence type="ECO:0000256" key="1">
    <source>
        <dbReference type="ARBA" id="ARBA00009986"/>
    </source>
</evidence>
<gene>
    <name evidence="4" type="ORF">B0I71DRAFT_143395</name>
</gene>
<feature type="region of interest" description="Disordered" evidence="2">
    <location>
        <begin position="1"/>
        <end position="30"/>
    </location>
</feature>
<dbReference type="PANTHER" id="PTHR43866:SF3">
    <property type="entry name" value="METHYLMALONATE-SEMIALDEHYDE DEHYDROGENASE [ACYLATING], MITOCHONDRIAL"/>
    <property type="match status" value="1"/>
</dbReference>
<feature type="domain" description="Aldehyde dehydrogenase" evidence="3">
    <location>
        <begin position="24"/>
        <end position="76"/>
    </location>
</feature>
<dbReference type="AlphaFoldDB" id="A0A371BY02"/>
<organism evidence="4 5">
    <name type="scientific">Yarrowia lipolytica</name>
    <name type="common">Candida lipolytica</name>
    <dbReference type="NCBI Taxonomy" id="4952"/>
    <lineage>
        <taxon>Eukaryota</taxon>
        <taxon>Fungi</taxon>
        <taxon>Dikarya</taxon>
        <taxon>Ascomycota</taxon>
        <taxon>Saccharomycotina</taxon>
        <taxon>Dipodascomycetes</taxon>
        <taxon>Dipodascales</taxon>
        <taxon>Dipodascales incertae sedis</taxon>
        <taxon>Yarrowia</taxon>
    </lineage>
</organism>
<evidence type="ECO:0000256" key="2">
    <source>
        <dbReference type="SAM" id="MobiDB-lite"/>
    </source>
</evidence>
<evidence type="ECO:0000313" key="4">
    <source>
        <dbReference type="EMBL" id="RDW22969.1"/>
    </source>
</evidence>
<dbReference type="GO" id="GO:0004491">
    <property type="term" value="F:methylmalonate-semialdehyde dehydrogenase (acylating, NAD) activity"/>
    <property type="evidence" value="ECO:0007669"/>
    <property type="project" value="InterPro"/>
</dbReference>
<dbReference type="InterPro" id="IPR016161">
    <property type="entry name" value="Ald_DH/histidinol_DH"/>
</dbReference>
<evidence type="ECO:0000259" key="3">
    <source>
        <dbReference type="Pfam" id="PF00171"/>
    </source>
</evidence>
<dbReference type="EMBL" id="KZ859129">
    <property type="protein sequence ID" value="RDW22969.1"/>
    <property type="molecule type" value="Genomic_DNA"/>
</dbReference>
<comment type="similarity">
    <text evidence="1">Belongs to the aldehyde dehydrogenase family.</text>
</comment>
<accession>A0A371BY02</accession>
<dbReference type="SUPFAM" id="SSF53720">
    <property type="entry name" value="ALDH-like"/>
    <property type="match status" value="1"/>
</dbReference>
<sequence length="171" mass="19115">MASNSSKNNGNWKDNNGSDSQSGHSAKYPNSNVIGPTIITGIKPSTKCYDQLIFVSVFVVVDTTDLDDAIDVINRTVQQRCYHLSPEPVRQATSSRDRYRPSKLVPTSPSLCLSPYSPSPETRAPHKFYGKTGIIFLTQNKTWTTQWLPPSGETKMSPSRRLMSPNVQCYW</sequence>
<dbReference type="Proteomes" id="UP000256601">
    <property type="component" value="Unassembled WGS sequence"/>
</dbReference>
<reference evidence="4 5" key="1">
    <citation type="submission" date="2018-07" db="EMBL/GenBank/DDBJ databases">
        <title>Draft Genome Assemblies for Five Robust Yarrowia lipolytica Strains Exhibiting High Lipid Production and Pentose Sugar Utilization and Sugar Alcohol Secretion from Undetoxified Lignocellulosic Biomass Hydrolysates.</title>
        <authorList>
            <consortium name="DOE Joint Genome Institute"/>
            <person name="Walker C."/>
            <person name="Ryu S."/>
            <person name="Na H."/>
            <person name="Zane M."/>
            <person name="LaButti K."/>
            <person name="Lipzen A."/>
            <person name="Haridas S."/>
            <person name="Barry K."/>
            <person name="Grigoriev I.V."/>
            <person name="Quarterman J."/>
            <person name="Slininger P."/>
            <person name="Dien B."/>
            <person name="Trinh C.T."/>
        </authorList>
    </citation>
    <scope>NUCLEOTIDE SEQUENCE [LARGE SCALE GENOMIC DNA]</scope>
    <source>
        <strain evidence="4 5">YB392</strain>
    </source>
</reference>
<name>A0A371BY02_YARLL</name>
<dbReference type="GO" id="GO:0005739">
    <property type="term" value="C:mitochondrion"/>
    <property type="evidence" value="ECO:0007669"/>
    <property type="project" value="TreeGrafter"/>
</dbReference>
<dbReference type="Pfam" id="PF00171">
    <property type="entry name" value="Aldedh"/>
    <property type="match status" value="1"/>
</dbReference>
<dbReference type="GO" id="GO:0006210">
    <property type="term" value="P:thymine catabolic process"/>
    <property type="evidence" value="ECO:0007669"/>
    <property type="project" value="TreeGrafter"/>
</dbReference>
<dbReference type="Gene3D" id="3.40.309.10">
    <property type="entry name" value="Aldehyde Dehydrogenase, Chain A, domain 2"/>
    <property type="match status" value="1"/>
</dbReference>
<dbReference type="GO" id="GO:0006574">
    <property type="term" value="P:L-valine catabolic process"/>
    <property type="evidence" value="ECO:0007669"/>
    <property type="project" value="TreeGrafter"/>
</dbReference>
<dbReference type="PANTHER" id="PTHR43866">
    <property type="entry name" value="MALONATE-SEMIALDEHYDE DEHYDROGENASE"/>
    <property type="match status" value="1"/>
</dbReference>
<dbReference type="InterPro" id="IPR015590">
    <property type="entry name" value="Aldehyde_DH_dom"/>
</dbReference>
<evidence type="ECO:0000313" key="5">
    <source>
        <dbReference type="Proteomes" id="UP000256601"/>
    </source>
</evidence>
<dbReference type="InterPro" id="IPR016163">
    <property type="entry name" value="Ald_DH_C"/>
</dbReference>
<protein>
    <recommendedName>
        <fullName evidence="3">Aldehyde dehydrogenase domain-containing protein</fullName>
    </recommendedName>
</protein>